<keyword evidence="2" id="KW-1185">Reference proteome</keyword>
<evidence type="ECO:0000313" key="1">
    <source>
        <dbReference type="EMBL" id="MEY1662547.1"/>
    </source>
</evidence>
<comment type="caution">
    <text evidence="1">The sequence shown here is derived from an EMBL/GenBank/DDBJ whole genome shotgun (WGS) entry which is preliminary data.</text>
</comment>
<reference evidence="1 2" key="1">
    <citation type="submission" date="2024-07" db="EMBL/GenBank/DDBJ databases">
        <authorList>
            <person name="Ren Q."/>
        </authorList>
    </citation>
    <scope>NUCLEOTIDE SEQUENCE [LARGE SCALE GENOMIC DNA]</scope>
    <source>
        <strain evidence="1 2">REN37</strain>
    </source>
</reference>
<sequence length="133" mass="15066">MTDTPPLRQPCPPGLCDCQQQALRNAPGADQRVLRLTEREEKILVQRLEQLRDLDDLYYMLGRLEQQLGIRLQIEAPAGEVRTVRGLVFEFAPQQGLCRKTRKALPAALRRALAAQPHILYALLDSHGLFGNR</sequence>
<gene>
    <name evidence="1" type="ORF">AB5I84_10350</name>
</gene>
<organism evidence="1 2">
    <name type="scientific">Isoalcanivorax beigongshangi</name>
    <dbReference type="NCBI Taxonomy" id="3238810"/>
    <lineage>
        <taxon>Bacteria</taxon>
        <taxon>Pseudomonadati</taxon>
        <taxon>Pseudomonadota</taxon>
        <taxon>Gammaproteobacteria</taxon>
        <taxon>Oceanospirillales</taxon>
        <taxon>Alcanivoracaceae</taxon>
        <taxon>Isoalcanivorax</taxon>
    </lineage>
</organism>
<proteinExistence type="predicted"/>
<accession>A0ABV4AJD5</accession>
<evidence type="ECO:0000313" key="2">
    <source>
        <dbReference type="Proteomes" id="UP001562065"/>
    </source>
</evidence>
<protein>
    <recommendedName>
        <fullName evidence="3">Ribosomal protein S3AE</fullName>
    </recommendedName>
</protein>
<dbReference type="RefSeq" id="WP_369455781.1">
    <property type="nucleotide sequence ID" value="NZ_JBGCUO010000001.1"/>
</dbReference>
<evidence type="ECO:0008006" key="3">
    <source>
        <dbReference type="Google" id="ProtNLM"/>
    </source>
</evidence>
<name>A0ABV4AJD5_9GAMM</name>
<dbReference type="Proteomes" id="UP001562065">
    <property type="component" value="Unassembled WGS sequence"/>
</dbReference>
<dbReference type="EMBL" id="JBGCUO010000001">
    <property type="protein sequence ID" value="MEY1662547.1"/>
    <property type="molecule type" value="Genomic_DNA"/>
</dbReference>